<keyword evidence="2" id="KW-1185">Reference proteome</keyword>
<organism evidence="1 2">
    <name type="scientific">Ogataea polymorpha</name>
    <dbReference type="NCBI Taxonomy" id="460523"/>
    <lineage>
        <taxon>Eukaryota</taxon>
        <taxon>Fungi</taxon>
        <taxon>Dikarya</taxon>
        <taxon>Ascomycota</taxon>
        <taxon>Saccharomycotina</taxon>
        <taxon>Pichiomycetes</taxon>
        <taxon>Pichiales</taxon>
        <taxon>Pichiaceae</taxon>
        <taxon>Ogataea</taxon>
    </lineage>
</organism>
<sequence length="86" mass="9659">MPTARRVHPMNSTRRACHLIEPLPKLSDAINCFLSIMFTVMVPKVLQMKGIQSTKVTWTTEALTVLEKMEASTIAQKPMAYNAPEI</sequence>
<proteinExistence type="predicted"/>
<evidence type="ECO:0000313" key="1">
    <source>
        <dbReference type="EMBL" id="KAH3659897.1"/>
    </source>
</evidence>
<gene>
    <name evidence="1" type="ORF">OGATHE_005942</name>
</gene>
<protein>
    <submittedName>
        <fullName evidence="1">Uncharacterized protein</fullName>
    </submittedName>
</protein>
<dbReference type="Proteomes" id="UP000788993">
    <property type="component" value="Unassembled WGS sequence"/>
</dbReference>
<dbReference type="EMBL" id="JAEUBD010001504">
    <property type="protein sequence ID" value="KAH3659897.1"/>
    <property type="molecule type" value="Genomic_DNA"/>
</dbReference>
<evidence type="ECO:0000313" key="2">
    <source>
        <dbReference type="Proteomes" id="UP000788993"/>
    </source>
</evidence>
<comment type="caution">
    <text evidence="1">The sequence shown here is derived from an EMBL/GenBank/DDBJ whole genome shotgun (WGS) entry which is preliminary data.</text>
</comment>
<name>A0A9P8NUJ2_9ASCO</name>
<reference evidence="1" key="1">
    <citation type="journal article" date="2021" name="Open Biol.">
        <title>Shared evolutionary footprints suggest mitochondrial oxidative damage underlies multiple complex I losses in fungi.</title>
        <authorList>
            <person name="Schikora-Tamarit M.A."/>
            <person name="Marcet-Houben M."/>
            <person name="Nosek J."/>
            <person name="Gabaldon T."/>
        </authorList>
    </citation>
    <scope>NUCLEOTIDE SEQUENCE</scope>
    <source>
        <strain evidence="1">NCAIM Y.01608</strain>
    </source>
</reference>
<dbReference type="AlphaFoldDB" id="A0A9P8NUJ2"/>
<reference evidence="1" key="2">
    <citation type="submission" date="2021-01" db="EMBL/GenBank/DDBJ databases">
        <authorList>
            <person name="Schikora-Tamarit M.A."/>
        </authorList>
    </citation>
    <scope>NUCLEOTIDE SEQUENCE</scope>
    <source>
        <strain evidence="1">NCAIM Y.01608</strain>
    </source>
</reference>
<accession>A0A9P8NUJ2</accession>